<dbReference type="Pfam" id="PF00296">
    <property type="entry name" value="Bac_luciferase"/>
    <property type="match status" value="1"/>
</dbReference>
<dbReference type="SUPFAM" id="SSF51679">
    <property type="entry name" value="Bacterial luciferase-like"/>
    <property type="match status" value="1"/>
</dbReference>
<accession>A0ABT4JBM1</accession>
<dbReference type="RefSeq" id="WP_268943824.1">
    <property type="nucleotide sequence ID" value="NZ_JAPTYD010000048.1"/>
</dbReference>
<reference evidence="7" key="1">
    <citation type="submission" date="2022-12" db="EMBL/GenBank/DDBJ databases">
        <title>Paracoccus sp. EF6 isolated from a lake water.</title>
        <authorList>
            <person name="Liu H."/>
        </authorList>
    </citation>
    <scope>NUCLEOTIDE SEQUENCE</scope>
    <source>
        <strain evidence="7">EF6</strain>
    </source>
</reference>
<feature type="region of interest" description="Disordered" evidence="5">
    <location>
        <begin position="1"/>
        <end position="20"/>
    </location>
</feature>
<dbReference type="PANTHER" id="PTHR42847">
    <property type="entry name" value="ALKANESULFONATE MONOOXYGENASE"/>
    <property type="match status" value="1"/>
</dbReference>
<keyword evidence="2" id="KW-0288">FMN</keyword>
<keyword evidence="4" id="KW-0503">Monooxygenase</keyword>
<dbReference type="EMBL" id="JAPTYD010000048">
    <property type="protein sequence ID" value="MCZ0963728.1"/>
    <property type="molecule type" value="Genomic_DNA"/>
</dbReference>
<dbReference type="InterPro" id="IPR011251">
    <property type="entry name" value="Luciferase-like_dom"/>
</dbReference>
<keyword evidence="1" id="KW-0285">Flavoprotein</keyword>
<dbReference type="InterPro" id="IPR036661">
    <property type="entry name" value="Luciferase-like_sf"/>
</dbReference>
<feature type="domain" description="Luciferase-like" evidence="6">
    <location>
        <begin position="2"/>
        <end position="147"/>
    </location>
</feature>
<organism evidence="7 8">
    <name type="scientific">Paracoccus benzoatiresistens</name>
    <dbReference type="NCBI Taxonomy" id="2997341"/>
    <lineage>
        <taxon>Bacteria</taxon>
        <taxon>Pseudomonadati</taxon>
        <taxon>Pseudomonadota</taxon>
        <taxon>Alphaproteobacteria</taxon>
        <taxon>Rhodobacterales</taxon>
        <taxon>Paracoccaceae</taxon>
        <taxon>Paracoccus</taxon>
    </lineage>
</organism>
<evidence type="ECO:0000256" key="2">
    <source>
        <dbReference type="ARBA" id="ARBA00022643"/>
    </source>
</evidence>
<keyword evidence="8" id="KW-1185">Reference proteome</keyword>
<evidence type="ECO:0000313" key="7">
    <source>
        <dbReference type="EMBL" id="MCZ0963728.1"/>
    </source>
</evidence>
<dbReference type="InterPro" id="IPR050172">
    <property type="entry name" value="SsuD_RutA_monooxygenase"/>
</dbReference>
<evidence type="ECO:0000313" key="8">
    <source>
        <dbReference type="Proteomes" id="UP001149822"/>
    </source>
</evidence>
<protein>
    <submittedName>
        <fullName evidence="7">LLM class flavin-dependent oxidoreductase</fullName>
    </submittedName>
</protein>
<evidence type="ECO:0000259" key="6">
    <source>
        <dbReference type="Pfam" id="PF00296"/>
    </source>
</evidence>
<gene>
    <name evidence="7" type="ORF">OU682_19210</name>
</gene>
<dbReference type="Gene3D" id="3.20.20.30">
    <property type="entry name" value="Luciferase-like domain"/>
    <property type="match status" value="1"/>
</dbReference>
<proteinExistence type="predicted"/>
<dbReference type="PANTHER" id="PTHR42847:SF4">
    <property type="entry name" value="ALKANESULFONATE MONOOXYGENASE-RELATED"/>
    <property type="match status" value="1"/>
</dbReference>
<comment type="caution">
    <text evidence="7">The sequence shown here is derived from an EMBL/GenBank/DDBJ whole genome shotgun (WGS) entry which is preliminary data.</text>
</comment>
<keyword evidence="3" id="KW-0560">Oxidoreductase</keyword>
<name>A0ABT4JBM1_9RHOB</name>
<evidence type="ECO:0000256" key="5">
    <source>
        <dbReference type="SAM" id="MobiDB-lite"/>
    </source>
</evidence>
<sequence length="154" mass="17391">MRINIVSGKDDTEAYSDGGETHRYGRTREFLHLVRRLWTERAVTHRSEHYNVANSAAEPGLTPQGDRLHPPLYFGGASAAAERVAAGEADLQLFWGEPRDGVAERIARLKALSRDLDRNRPPLQFGLRLTTFIRNTREQAWRDAEAKVTALARI</sequence>
<evidence type="ECO:0000256" key="4">
    <source>
        <dbReference type="ARBA" id="ARBA00023033"/>
    </source>
</evidence>
<evidence type="ECO:0000256" key="3">
    <source>
        <dbReference type="ARBA" id="ARBA00023002"/>
    </source>
</evidence>
<dbReference type="Proteomes" id="UP001149822">
    <property type="component" value="Unassembled WGS sequence"/>
</dbReference>
<evidence type="ECO:0000256" key="1">
    <source>
        <dbReference type="ARBA" id="ARBA00022630"/>
    </source>
</evidence>